<dbReference type="Pfam" id="PF05895">
    <property type="entry name" value="DUF859"/>
    <property type="match status" value="1"/>
</dbReference>
<organism evidence="1">
    <name type="scientific">Siphoviridae sp. ctnR613</name>
    <dbReference type="NCBI Taxonomy" id="2827939"/>
    <lineage>
        <taxon>Viruses</taxon>
        <taxon>Duplodnaviria</taxon>
        <taxon>Heunggongvirae</taxon>
        <taxon>Uroviricota</taxon>
        <taxon>Caudoviricetes</taxon>
    </lineage>
</organism>
<dbReference type="InterPro" id="IPR008577">
    <property type="entry name" value="DUF859"/>
</dbReference>
<reference evidence="1" key="1">
    <citation type="journal article" date="2021" name="Proc. Natl. Acad. Sci. U.S.A.">
        <title>A Catalog of Tens of Thousands of Viruses from Human Metagenomes Reveals Hidden Associations with Chronic Diseases.</title>
        <authorList>
            <person name="Tisza M.J."/>
            <person name="Buck C.B."/>
        </authorList>
    </citation>
    <scope>NUCLEOTIDE SEQUENCE</scope>
    <source>
        <strain evidence="1">CtnR613</strain>
    </source>
</reference>
<accession>A0A8S5SNG8</accession>
<proteinExistence type="predicted"/>
<sequence>MNRGTLTGSWRGYTAKLDWNITQSQEENFSDLTCNLYLVCASGYNIYTGKRNHSVFINGIAYEIVSSLNSRGGEELHLGSITKRIYHNADGTCNITLSALLDVEANIRGTFLKRIDIEKQNIELDKIPRMSTISNTMEGTRELGTPHTIHINKALEGDNIVHDVWYVIRGDKGSSNWHYIAQKTKDLNLTFTPSTEHNALQPNSSIIFMDIGIKTYRGNVLIGETAYSIGWYMKIPLHLVPTISSVELIELNEKAKSLGIYVQNQSKLKVKVQAEGIEQSTIAKIEVNIGKNKHYAEAKNGAFFVEETNIMQDSGNVDIVVKAIDTRDRVKEYTKRITVQPYELPKITKFVGDRTQTDQRNVKMDIDFTMSSLNGKNRTNWKIEKKKEKTTNWITEFSGTDYSFKQANKLSFNNDENSRYQFRLTISDTFSTENTNSITFDISSKFVLLSIHESGTGLNFGKPATKENLIECNIPIYIKKIEVENWTKMHLYNSTTPYDAKNELKYFKDPSGLVHIQGIVKNTASEWLARITRADCRPEKDLIISVPCTGFKFAFLKIYEDGNILIDNRSEISTNWISLDCITFKAKE</sequence>
<evidence type="ECO:0000313" key="1">
    <source>
        <dbReference type="EMBL" id="DAF52605.1"/>
    </source>
</evidence>
<dbReference type="EMBL" id="BK032640">
    <property type="protein sequence ID" value="DAF52605.1"/>
    <property type="molecule type" value="Genomic_DNA"/>
</dbReference>
<protein>
    <submittedName>
        <fullName evidence="1">Uncharacterized protein</fullName>
    </submittedName>
</protein>
<name>A0A8S5SNG8_9CAUD</name>